<dbReference type="AlphaFoldDB" id="A0A8J3VZ03"/>
<feature type="binding site" evidence="7">
    <location>
        <position position="109"/>
    </location>
    <ligand>
        <name>Mg(2+)</name>
        <dbReference type="ChEBI" id="CHEBI:18420"/>
        <label>1</label>
        <note>catalytic</note>
    </ligand>
</feature>
<name>A0A8J3VZ03_9ACTN</name>
<evidence type="ECO:0000256" key="7">
    <source>
        <dbReference type="PIRSR" id="PIRSR600760-2"/>
    </source>
</evidence>
<dbReference type="GO" id="GO:0007165">
    <property type="term" value="P:signal transduction"/>
    <property type="evidence" value="ECO:0007669"/>
    <property type="project" value="TreeGrafter"/>
</dbReference>
<comment type="caution">
    <text evidence="10">The sequence shown here is derived from an EMBL/GenBank/DDBJ whole genome shotgun (WGS) entry which is preliminary data.</text>
</comment>
<comment type="cofactor">
    <cofactor evidence="2 7 8">
        <name>Mg(2+)</name>
        <dbReference type="ChEBI" id="CHEBI:18420"/>
    </cofactor>
</comment>
<dbReference type="InterPro" id="IPR033942">
    <property type="entry name" value="IMPase"/>
</dbReference>
<reference evidence="10" key="1">
    <citation type="submission" date="2021-01" db="EMBL/GenBank/DDBJ databases">
        <title>Whole genome shotgun sequence of Sphaerimonospora thailandensis NBRC 107569.</title>
        <authorList>
            <person name="Komaki H."/>
            <person name="Tamura T."/>
        </authorList>
    </citation>
    <scope>NUCLEOTIDE SEQUENCE</scope>
    <source>
        <strain evidence="10">NBRC 107569</strain>
    </source>
</reference>
<dbReference type="PROSITE" id="PS00630">
    <property type="entry name" value="IMP_2"/>
    <property type="match status" value="1"/>
</dbReference>
<gene>
    <name evidence="10" type="primary">suhB_1</name>
    <name evidence="10" type="ORF">Mth01_16440</name>
</gene>
<evidence type="ECO:0000313" key="10">
    <source>
        <dbReference type="EMBL" id="GIH69391.1"/>
    </source>
</evidence>
<dbReference type="EMBL" id="BOOG01000014">
    <property type="protein sequence ID" value="GIH69391.1"/>
    <property type="molecule type" value="Genomic_DNA"/>
</dbReference>
<keyword evidence="5 8" id="KW-0378">Hydrolase</keyword>
<keyword evidence="4 7" id="KW-0479">Metal-binding</keyword>
<dbReference type="PRINTS" id="PR00377">
    <property type="entry name" value="IMPHPHTASES"/>
</dbReference>
<dbReference type="EC" id="3.1.3.25" evidence="8"/>
<dbReference type="SUPFAM" id="SSF56655">
    <property type="entry name" value="Carbohydrate phosphatase"/>
    <property type="match status" value="1"/>
</dbReference>
<dbReference type="Gene3D" id="3.30.540.10">
    <property type="entry name" value="Fructose-1,6-Bisphosphatase, subunit A, domain 1"/>
    <property type="match status" value="1"/>
</dbReference>
<dbReference type="GO" id="GO:0046872">
    <property type="term" value="F:metal ion binding"/>
    <property type="evidence" value="ECO:0007669"/>
    <property type="project" value="UniProtKB-KW"/>
</dbReference>
<feature type="binding site" evidence="7">
    <location>
        <position position="234"/>
    </location>
    <ligand>
        <name>Mg(2+)</name>
        <dbReference type="ChEBI" id="CHEBI:18420"/>
        <label>1</label>
        <note>catalytic</note>
    </ligand>
</feature>
<evidence type="ECO:0000313" key="11">
    <source>
        <dbReference type="Proteomes" id="UP000610966"/>
    </source>
</evidence>
<keyword evidence="6 7" id="KW-0460">Magnesium</keyword>
<dbReference type="InterPro" id="IPR020583">
    <property type="entry name" value="Inositol_monoP_metal-BS"/>
</dbReference>
<protein>
    <recommendedName>
        <fullName evidence="8">Inositol-1-monophosphatase</fullName>
        <ecNumber evidence="8">3.1.3.25</ecNumber>
    </recommendedName>
</protein>
<comment type="similarity">
    <text evidence="3 8">Belongs to the inositol monophosphatase superfamily.</text>
</comment>
<dbReference type="PANTHER" id="PTHR20854:SF4">
    <property type="entry name" value="INOSITOL-1-MONOPHOSPHATASE-RELATED"/>
    <property type="match status" value="1"/>
</dbReference>
<dbReference type="GO" id="GO:0008934">
    <property type="term" value="F:inositol monophosphate 1-phosphatase activity"/>
    <property type="evidence" value="ECO:0007669"/>
    <property type="project" value="InterPro"/>
</dbReference>
<accession>A0A8J3VZ03</accession>
<feature type="binding site" evidence="7">
    <location>
        <position position="110"/>
    </location>
    <ligand>
        <name>Mg(2+)</name>
        <dbReference type="ChEBI" id="CHEBI:18420"/>
        <label>1</label>
        <note>catalytic</note>
    </ligand>
</feature>
<dbReference type="Pfam" id="PF00459">
    <property type="entry name" value="Inositol_P"/>
    <property type="match status" value="1"/>
</dbReference>
<evidence type="ECO:0000256" key="6">
    <source>
        <dbReference type="ARBA" id="ARBA00022842"/>
    </source>
</evidence>
<evidence type="ECO:0000256" key="8">
    <source>
        <dbReference type="RuleBase" id="RU364068"/>
    </source>
</evidence>
<dbReference type="Proteomes" id="UP000610966">
    <property type="component" value="Unassembled WGS sequence"/>
</dbReference>
<evidence type="ECO:0000256" key="1">
    <source>
        <dbReference type="ARBA" id="ARBA00001033"/>
    </source>
</evidence>
<feature type="binding site" evidence="7">
    <location>
        <position position="73"/>
    </location>
    <ligand>
        <name>Mg(2+)</name>
        <dbReference type="ChEBI" id="CHEBI:18420"/>
        <label>1</label>
        <note>catalytic</note>
    </ligand>
</feature>
<evidence type="ECO:0000256" key="3">
    <source>
        <dbReference type="ARBA" id="ARBA00009759"/>
    </source>
</evidence>
<evidence type="ECO:0000256" key="4">
    <source>
        <dbReference type="ARBA" id="ARBA00022723"/>
    </source>
</evidence>
<proteinExistence type="inferred from homology"/>
<feature type="region of interest" description="Disordered" evidence="9">
    <location>
        <begin position="68"/>
        <end position="101"/>
    </location>
</feature>
<dbReference type="InterPro" id="IPR020550">
    <property type="entry name" value="Inositol_monophosphatase_CS"/>
</dbReference>
<organism evidence="10 11">
    <name type="scientific">Sphaerimonospora thailandensis</name>
    <dbReference type="NCBI Taxonomy" id="795644"/>
    <lineage>
        <taxon>Bacteria</taxon>
        <taxon>Bacillati</taxon>
        <taxon>Actinomycetota</taxon>
        <taxon>Actinomycetes</taxon>
        <taxon>Streptosporangiales</taxon>
        <taxon>Streptosporangiaceae</taxon>
        <taxon>Sphaerimonospora</taxon>
    </lineage>
</organism>
<evidence type="ECO:0000256" key="5">
    <source>
        <dbReference type="ARBA" id="ARBA00022801"/>
    </source>
</evidence>
<evidence type="ECO:0000256" key="2">
    <source>
        <dbReference type="ARBA" id="ARBA00001946"/>
    </source>
</evidence>
<dbReference type="Gene3D" id="3.40.190.80">
    <property type="match status" value="1"/>
</dbReference>
<feature type="binding site" evidence="7">
    <location>
        <position position="107"/>
    </location>
    <ligand>
        <name>Mg(2+)</name>
        <dbReference type="ChEBI" id="CHEBI:18420"/>
        <label>1</label>
        <note>catalytic</note>
    </ligand>
</feature>
<dbReference type="GO" id="GO:0046854">
    <property type="term" value="P:phosphatidylinositol phosphate biosynthetic process"/>
    <property type="evidence" value="ECO:0007669"/>
    <property type="project" value="InterPro"/>
</dbReference>
<keyword evidence="11" id="KW-1185">Reference proteome</keyword>
<dbReference type="PANTHER" id="PTHR20854">
    <property type="entry name" value="INOSITOL MONOPHOSPHATASE"/>
    <property type="match status" value="1"/>
</dbReference>
<sequence length="285" mass="29657">MIAMADGDALLELAVSIAREAGEMLLAKRPARPEVLATKSSPTDVVTVLDRAAEELIRTRIRQARPYDAILGEEGGETPGLSGPSGEGSTPGLSGPSGEGGVRWVVDPIDGTVNFLYGLPDWAVSIGVEVDGEIVAGVVHNVPRAEIFTAVRGGGAWLAGERLRCNTGVPLSRALVATGFGYGAERRRVQAEVLADVAPVVRDIRRGGSCAIDLCSVAAGRVDAYYERGANYWDWAAAGLVAAEAGARVAGLNGKPANPELTLSAAPGLFEELHDLLAPLDPERG</sequence>
<evidence type="ECO:0000256" key="9">
    <source>
        <dbReference type="SAM" id="MobiDB-lite"/>
    </source>
</evidence>
<dbReference type="InterPro" id="IPR000760">
    <property type="entry name" value="Inositol_monophosphatase-like"/>
</dbReference>
<comment type="catalytic activity">
    <reaction evidence="1 8">
        <text>a myo-inositol phosphate + H2O = myo-inositol + phosphate</text>
        <dbReference type="Rhea" id="RHEA:24056"/>
        <dbReference type="ChEBI" id="CHEBI:15377"/>
        <dbReference type="ChEBI" id="CHEBI:17268"/>
        <dbReference type="ChEBI" id="CHEBI:43474"/>
        <dbReference type="ChEBI" id="CHEBI:84139"/>
        <dbReference type="EC" id="3.1.3.25"/>
    </reaction>
</comment>
<dbReference type="GO" id="GO:0006020">
    <property type="term" value="P:inositol metabolic process"/>
    <property type="evidence" value="ECO:0007669"/>
    <property type="project" value="TreeGrafter"/>
</dbReference>
<dbReference type="CDD" id="cd01639">
    <property type="entry name" value="IMPase"/>
    <property type="match status" value="1"/>
</dbReference>
<dbReference type="PROSITE" id="PS00629">
    <property type="entry name" value="IMP_1"/>
    <property type="match status" value="1"/>
</dbReference>